<protein>
    <submittedName>
        <fullName evidence="7">Bifunctional hydroxymethylpyrimidine kinase/phosphomethylpyrimidine kinase</fullName>
    </submittedName>
</protein>
<dbReference type="GO" id="GO:0005524">
    <property type="term" value="F:ATP binding"/>
    <property type="evidence" value="ECO:0007669"/>
    <property type="project" value="UniProtKB-KW"/>
</dbReference>
<evidence type="ECO:0000313" key="8">
    <source>
        <dbReference type="Proteomes" id="UP000605805"/>
    </source>
</evidence>
<proteinExistence type="predicted"/>
<dbReference type="Proteomes" id="UP000605805">
    <property type="component" value="Unassembled WGS sequence"/>
</dbReference>
<evidence type="ECO:0000256" key="3">
    <source>
        <dbReference type="ARBA" id="ARBA00022777"/>
    </source>
</evidence>
<dbReference type="AlphaFoldDB" id="A0A832YXW6"/>
<dbReference type="GO" id="GO:0008902">
    <property type="term" value="F:hydroxymethylpyrimidine kinase activity"/>
    <property type="evidence" value="ECO:0007669"/>
    <property type="project" value="TreeGrafter"/>
</dbReference>
<accession>A0A832YXW6</accession>
<evidence type="ECO:0000313" key="7">
    <source>
        <dbReference type="EMBL" id="HIP56966.1"/>
    </source>
</evidence>
<dbReference type="Gene3D" id="3.40.225.10">
    <property type="entry name" value="Class II aldolase/adducin N-terminal domain"/>
    <property type="match status" value="1"/>
</dbReference>
<dbReference type="InterPro" id="IPR004399">
    <property type="entry name" value="HMP/HMP-P_kinase_dom"/>
</dbReference>
<reference evidence="7" key="1">
    <citation type="journal article" date="2020" name="ISME J.">
        <title>Gammaproteobacteria mediating utilization of methyl-, sulfur- and petroleum organic compounds in deep ocean hydrothermal plumes.</title>
        <authorList>
            <person name="Zhou Z."/>
            <person name="Liu Y."/>
            <person name="Pan J."/>
            <person name="Cron B.R."/>
            <person name="Toner B.M."/>
            <person name="Anantharaman K."/>
            <person name="Breier J.A."/>
            <person name="Dick G.J."/>
            <person name="Li M."/>
        </authorList>
    </citation>
    <scope>NUCLEOTIDE SEQUENCE</scope>
    <source>
        <strain evidence="7">SZUA-1435</strain>
    </source>
</reference>
<dbReference type="InterPro" id="IPR036409">
    <property type="entry name" value="Aldolase_II/adducin_N_sf"/>
</dbReference>
<dbReference type="InterPro" id="IPR019293">
    <property type="entry name" value="ThiN"/>
</dbReference>
<dbReference type="PANTHER" id="PTHR20858:SF17">
    <property type="entry name" value="HYDROXYMETHYLPYRIMIDINE_PHOSPHOMETHYLPYRIMIDINE KINASE THI20-RELATED"/>
    <property type="match status" value="1"/>
</dbReference>
<dbReference type="CDD" id="cd01169">
    <property type="entry name" value="HMPP_kinase"/>
    <property type="match status" value="1"/>
</dbReference>
<evidence type="ECO:0000259" key="6">
    <source>
        <dbReference type="Pfam" id="PF10120"/>
    </source>
</evidence>
<evidence type="ECO:0000256" key="1">
    <source>
        <dbReference type="ARBA" id="ARBA00022679"/>
    </source>
</evidence>
<evidence type="ECO:0000256" key="4">
    <source>
        <dbReference type="ARBA" id="ARBA00022840"/>
    </source>
</evidence>
<dbReference type="GO" id="GO:0008972">
    <property type="term" value="F:phosphomethylpyrimidine kinase activity"/>
    <property type="evidence" value="ECO:0007669"/>
    <property type="project" value="InterPro"/>
</dbReference>
<dbReference type="NCBIfam" id="NF006346">
    <property type="entry name" value="PRK08573.1"/>
    <property type="match status" value="1"/>
</dbReference>
<dbReference type="InterPro" id="IPR013749">
    <property type="entry name" value="PM/HMP-P_kinase-1"/>
</dbReference>
<dbReference type="Gene3D" id="3.40.1190.20">
    <property type="match status" value="1"/>
</dbReference>
<dbReference type="SUPFAM" id="SSF53639">
    <property type="entry name" value="AraD/HMP-PK domain-like"/>
    <property type="match status" value="1"/>
</dbReference>
<dbReference type="SUPFAM" id="SSF53613">
    <property type="entry name" value="Ribokinase-like"/>
    <property type="match status" value="1"/>
</dbReference>
<dbReference type="GO" id="GO:0009228">
    <property type="term" value="P:thiamine biosynthetic process"/>
    <property type="evidence" value="ECO:0007669"/>
    <property type="project" value="InterPro"/>
</dbReference>
<dbReference type="FunFam" id="3.40.1190.20:FF:000003">
    <property type="entry name" value="Phosphomethylpyrimidine kinase ThiD"/>
    <property type="match status" value="1"/>
</dbReference>
<organism evidence="7 8">
    <name type="scientific">Ignisphaera aggregans</name>
    <dbReference type="NCBI Taxonomy" id="334771"/>
    <lineage>
        <taxon>Archaea</taxon>
        <taxon>Thermoproteota</taxon>
        <taxon>Thermoprotei</taxon>
        <taxon>Desulfurococcales</taxon>
        <taxon>Desulfurococcaceae</taxon>
        <taxon>Ignisphaera</taxon>
    </lineage>
</organism>
<dbReference type="Pfam" id="PF08543">
    <property type="entry name" value="Phos_pyr_kin"/>
    <property type="match status" value="1"/>
</dbReference>
<dbReference type="GO" id="GO:0005829">
    <property type="term" value="C:cytosol"/>
    <property type="evidence" value="ECO:0007669"/>
    <property type="project" value="TreeGrafter"/>
</dbReference>
<dbReference type="NCBIfam" id="TIGR00097">
    <property type="entry name" value="HMP-P_kinase"/>
    <property type="match status" value="1"/>
</dbReference>
<dbReference type="PANTHER" id="PTHR20858">
    <property type="entry name" value="PHOSPHOMETHYLPYRIMIDINE KINASE"/>
    <property type="match status" value="1"/>
</dbReference>
<feature type="domain" description="Pyridoxamine kinase/Phosphomethylpyrimidine kinase" evidence="5">
    <location>
        <begin position="15"/>
        <end position="259"/>
    </location>
</feature>
<gene>
    <name evidence="7" type="ORF">EYH02_02705</name>
</gene>
<keyword evidence="3 7" id="KW-0418">Kinase</keyword>
<comment type="caution">
    <text evidence="7">The sequence shown here is derived from an EMBL/GenBank/DDBJ whole genome shotgun (WGS) entry which is preliminary data.</text>
</comment>
<feature type="domain" description="Thiamine-phosphate synthase ThiN" evidence="6">
    <location>
        <begin position="277"/>
        <end position="447"/>
    </location>
</feature>
<dbReference type="EMBL" id="DQTV01000046">
    <property type="protein sequence ID" value="HIP56966.1"/>
    <property type="molecule type" value="Genomic_DNA"/>
</dbReference>
<name>A0A832YXW6_9CREN</name>
<sequence>MKKFIPVAMTIAGSDSGGGAGIEADLKTFAALGVHGTVAITSVTAQNTYAVTAIYDLPPEMVVKQIETVAEDMGIDAAKTGMLSNAAIIEAVAKTVKRYGFPLVVDPVMIAKSGAPLLRPEAVEALVKHLIPLATIVTPNRMEAEKLSGIKIETVEDAKRAAKKIVEELGPQAAIVKGGHIEGDEAVDVLYYNGRFREFRAPRVVSRCTHGTGCSFSAAITAELAKGQSLEDAIATAKRFITMAIEYGIEVGKGHCPVNPMAWLEIRAHQHEVIENVYRALDMLVKNSEKVSRYVPEVGMNIAMAMPYPYAKSVNDVAGVEGRVVRIGKNLVPVGRVRMGGSKHVARVVLEAMKFNPEIRAALNVKYESILVEAAKRLGYVVVFVDRREEPEEIKRVEGASIPWMVDQAFRRCRCTPDVIYDEGDVGKEPMIRILGKDAVDVVNKLMKIIEEAERLSKL</sequence>
<dbReference type="InterPro" id="IPR029056">
    <property type="entry name" value="Ribokinase-like"/>
</dbReference>
<keyword evidence="4" id="KW-0067">ATP-binding</keyword>
<evidence type="ECO:0000259" key="5">
    <source>
        <dbReference type="Pfam" id="PF08543"/>
    </source>
</evidence>
<evidence type="ECO:0000256" key="2">
    <source>
        <dbReference type="ARBA" id="ARBA00022741"/>
    </source>
</evidence>
<keyword evidence="1" id="KW-0808">Transferase</keyword>
<keyword evidence="2" id="KW-0547">Nucleotide-binding</keyword>
<dbReference type="Pfam" id="PF10120">
    <property type="entry name" value="ThiN"/>
    <property type="match status" value="1"/>
</dbReference>